<sequence length="304" mass="34265">MFPHVSTEALMCALVLSEEGNLVRTAERLHTSHSNVGRKVKSLQKDWGVELFRRSLSGFELTDEGRAALREVRKSLEHVQRAFDRALYSAIKNQRPFRVGYSLYVHGKILPFLQRLGAPGTGFSNLKLRADTTMQLVPRVLHGELHIGFGVMPILDRDLWVAPVAQEHFSACIAETHPLRTRSRLSLRDLANETLYWMPRSVHPAFYDQVSDYLHGVGHNIDNLQEARAIIQGIDLAAHNLGVALVPQSASRFQRPGVLFKPLTDKLIQIETALFVRRDKMHGDVLEFVNSALAELQSAKTDLH</sequence>
<evidence type="ECO:0000313" key="6">
    <source>
        <dbReference type="EMBL" id="RFU16367.1"/>
    </source>
</evidence>
<dbReference type="PROSITE" id="PS50931">
    <property type="entry name" value="HTH_LYSR"/>
    <property type="match status" value="1"/>
</dbReference>
<comment type="caution">
    <text evidence="6">The sequence shown here is derived from an EMBL/GenBank/DDBJ whole genome shotgun (WGS) entry which is preliminary data.</text>
</comment>
<dbReference type="PANTHER" id="PTHR30346:SF28">
    <property type="entry name" value="HTH-TYPE TRANSCRIPTIONAL REGULATOR CYNR"/>
    <property type="match status" value="1"/>
</dbReference>
<dbReference type="GO" id="GO:0003677">
    <property type="term" value="F:DNA binding"/>
    <property type="evidence" value="ECO:0007669"/>
    <property type="project" value="UniProtKB-KW"/>
</dbReference>
<evidence type="ECO:0000259" key="5">
    <source>
        <dbReference type="PROSITE" id="PS50931"/>
    </source>
</evidence>
<evidence type="ECO:0000256" key="4">
    <source>
        <dbReference type="ARBA" id="ARBA00023163"/>
    </source>
</evidence>
<dbReference type="Gene3D" id="3.40.190.10">
    <property type="entry name" value="Periplasmic binding protein-like II"/>
    <property type="match status" value="2"/>
</dbReference>
<dbReference type="Gene3D" id="1.10.10.10">
    <property type="entry name" value="Winged helix-like DNA-binding domain superfamily/Winged helix DNA-binding domain"/>
    <property type="match status" value="1"/>
</dbReference>
<dbReference type="Proteomes" id="UP000264702">
    <property type="component" value="Unassembled WGS sequence"/>
</dbReference>
<dbReference type="SUPFAM" id="SSF46785">
    <property type="entry name" value="Winged helix' DNA-binding domain"/>
    <property type="match status" value="1"/>
</dbReference>
<keyword evidence="2" id="KW-0805">Transcription regulation</keyword>
<gene>
    <name evidence="6" type="ORF">D0Y96_13340</name>
</gene>
<organism evidence="6 7">
    <name type="scientific">Paracidobacterium acidisoli</name>
    <dbReference type="NCBI Taxonomy" id="2303751"/>
    <lineage>
        <taxon>Bacteria</taxon>
        <taxon>Pseudomonadati</taxon>
        <taxon>Acidobacteriota</taxon>
        <taxon>Terriglobia</taxon>
        <taxon>Terriglobales</taxon>
        <taxon>Acidobacteriaceae</taxon>
        <taxon>Paracidobacterium</taxon>
    </lineage>
</organism>
<comment type="similarity">
    <text evidence="1">Belongs to the LysR transcriptional regulatory family.</text>
</comment>
<accession>A0A372IN48</accession>
<keyword evidence="7" id="KW-1185">Reference proteome</keyword>
<protein>
    <submittedName>
        <fullName evidence="6">LysR family transcriptional regulator</fullName>
    </submittedName>
</protein>
<dbReference type="InterPro" id="IPR000847">
    <property type="entry name" value="LysR_HTH_N"/>
</dbReference>
<dbReference type="Pfam" id="PF03466">
    <property type="entry name" value="LysR_substrate"/>
    <property type="match status" value="1"/>
</dbReference>
<dbReference type="SUPFAM" id="SSF53850">
    <property type="entry name" value="Periplasmic binding protein-like II"/>
    <property type="match status" value="1"/>
</dbReference>
<dbReference type="EMBL" id="QVQT01000004">
    <property type="protein sequence ID" value="RFU16367.1"/>
    <property type="molecule type" value="Genomic_DNA"/>
</dbReference>
<evidence type="ECO:0000256" key="3">
    <source>
        <dbReference type="ARBA" id="ARBA00023125"/>
    </source>
</evidence>
<evidence type="ECO:0000256" key="1">
    <source>
        <dbReference type="ARBA" id="ARBA00009437"/>
    </source>
</evidence>
<dbReference type="InterPro" id="IPR036390">
    <property type="entry name" value="WH_DNA-bd_sf"/>
</dbReference>
<dbReference type="GO" id="GO:0003700">
    <property type="term" value="F:DNA-binding transcription factor activity"/>
    <property type="evidence" value="ECO:0007669"/>
    <property type="project" value="InterPro"/>
</dbReference>
<dbReference type="AlphaFoldDB" id="A0A372IN48"/>
<keyword evidence="3" id="KW-0238">DNA-binding</keyword>
<proteinExistence type="inferred from homology"/>
<dbReference type="PANTHER" id="PTHR30346">
    <property type="entry name" value="TRANSCRIPTIONAL DUAL REGULATOR HCAR-RELATED"/>
    <property type="match status" value="1"/>
</dbReference>
<keyword evidence="4" id="KW-0804">Transcription</keyword>
<dbReference type="CDD" id="cd08414">
    <property type="entry name" value="PBP2_LTTR_aromatics_like"/>
    <property type="match status" value="1"/>
</dbReference>
<dbReference type="InterPro" id="IPR036388">
    <property type="entry name" value="WH-like_DNA-bd_sf"/>
</dbReference>
<name>A0A372IN48_9BACT</name>
<reference evidence="6 7" key="1">
    <citation type="submission" date="2018-08" db="EMBL/GenBank/DDBJ databases">
        <title>Acidipila sp. 4G-K13, an acidobacterium isolated from forest soil.</title>
        <authorList>
            <person name="Gao Z.-H."/>
            <person name="Qiu L.-H."/>
        </authorList>
    </citation>
    <scope>NUCLEOTIDE SEQUENCE [LARGE SCALE GENOMIC DNA]</scope>
    <source>
        <strain evidence="6 7">4G-K13</strain>
    </source>
</reference>
<dbReference type="Pfam" id="PF00126">
    <property type="entry name" value="HTH_1"/>
    <property type="match status" value="1"/>
</dbReference>
<dbReference type="GO" id="GO:0032993">
    <property type="term" value="C:protein-DNA complex"/>
    <property type="evidence" value="ECO:0007669"/>
    <property type="project" value="TreeGrafter"/>
</dbReference>
<evidence type="ECO:0000313" key="7">
    <source>
        <dbReference type="Proteomes" id="UP000264702"/>
    </source>
</evidence>
<evidence type="ECO:0000256" key="2">
    <source>
        <dbReference type="ARBA" id="ARBA00023015"/>
    </source>
</evidence>
<feature type="domain" description="HTH lysR-type" evidence="5">
    <location>
        <begin position="5"/>
        <end position="62"/>
    </location>
</feature>
<dbReference type="InterPro" id="IPR005119">
    <property type="entry name" value="LysR_subst-bd"/>
</dbReference>